<dbReference type="InterPro" id="IPR033473">
    <property type="entry name" value="Atos-like_C"/>
</dbReference>
<dbReference type="Proteomes" id="UP000321570">
    <property type="component" value="Unassembled WGS sequence"/>
</dbReference>
<dbReference type="InterPro" id="IPR051506">
    <property type="entry name" value="ATOS_Transcription_Regulators"/>
</dbReference>
<proteinExistence type="inferred from homology"/>
<evidence type="ECO:0000313" key="4">
    <source>
        <dbReference type="EMBL" id="VUZ55680.1"/>
    </source>
</evidence>
<protein>
    <recommendedName>
        <fullName evidence="3">Atos-like conserved domain-containing protein</fullName>
    </recommendedName>
</protein>
<feature type="compositionally biased region" description="Polar residues" evidence="2">
    <location>
        <begin position="503"/>
        <end position="515"/>
    </location>
</feature>
<dbReference type="InterPro" id="IPR025261">
    <property type="entry name" value="Atos-like_cons_dom"/>
</dbReference>
<feature type="domain" description="Atos-like conserved" evidence="3">
    <location>
        <begin position="561"/>
        <end position="620"/>
    </location>
</feature>
<feature type="region of interest" description="Disordered" evidence="2">
    <location>
        <begin position="499"/>
        <end position="530"/>
    </location>
</feature>
<keyword evidence="5" id="KW-1185">Reference proteome</keyword>
<dbReference type="PANTHER" id="PTHR13199:SF11">
    <property type="entry name" value="PROTEIN ATOSSA"/>
    <property type="match status" value="1"/>
</dbReference>
<dbReference type="EMBL" id="CABIJS010000697">
    <property type="protein sequence ID" value="VUZ55680.1"/>
    <property type="molecule type" value="Genomic_DNA"/>
</dbReference>
<reference evidence="4 5" key="1">
    <citation type="submission" date="2019-07" db="EMBL/GenBank/DDBJ databases">
        <authorList>
            <person name="Jastrzebski P J."/>
            <person name="Paukszto L."/>
            <person name="Jastrzebski P J."/>
        </authorList>
    </citation>
    <scope>NUCLEOTIDE SEQUENCE [LARGE SCALE GENOMIC DNA]</scope>
    <source>
        <strain evidence="4 5">WMS-il1</strain>
    </source>
</reference>
<name>A0A564Z890_HYMDI</name>
<comment type="similarity">
    <text evidence="1">Belongs to the ATOS family.</text>
</comment>
<dbReference type="Pfam" id="PF13915">
    <property type="entry name" value="DUF4210"/>
    <property type="match status" value="1"/>
</dbReference>
<dbReference type="SMART" id="SM01177">
    <property type="entry name" value="DUF4210"/>
    <property type="match status" value="1"/>
</dbReference>
<evidence type="ECO:0000256" key="2">
    <source>
        <dbReference type="SAM" id="MobiDB-lite"/>
    </source>
</evidence>
<dbReference type="PANTHER" id="PTHR13199">
    <property type="entry name" value="GH03947P"/>
    <property type="match status" value="1"/>
</dbReference>
<dbReference type="AlphaFoldDB" id="A0A564Z890"/>
<organism evidence="4 5">
    <name type="scientific">Hymenolepis diminuta</name>
    <name type="common">Rat tapeworm</name>
    <dbReference type="NCBI Taxonomy" id="6216"/>
    <lineage>
        <taxon>Eukaryota</taxon>
        <taxon>Metazoa</taxon>
        <taxon>Spiralia</taxon>
        <taxon>Lophotrochozoa</taxon>
        <taxon>Platyhelminthes</taxon>
        <taxon>Cestoda</taxon>
        <taxon>Eucestoda</taxon>
        <taxon>Cyclophyllidea</taxon>
        <taxon>Hymenolepididae</taxon>
        <taxon>Hymenolepis</taxon>
    </lineage>
</organism>
<sequence>MNITETIPTLVCSSINVSDPEIDKASKIFASICEVIFHRGQAASSPTVNRCDALCVRSNISAEFSDSSVELEEISLHTELKRIGYTGNPIIIEFLLLPTAEVESHGWSSVGKHIPAFLIEQWMIQFLPKRLVTEDISDTPTLLNDITSYCDSSLVNKLLFKSENQANVLTFDPLCCVCRLTNIWGANLFSSCWFTLNTNELSIERPKIGSKDFGFKLIRDLSDNFANSEGVHTTTRTKCPKRNYLCNNPCSHIHRKDTAGICVSKSLSRILASSREVLDTMVTSVVEMPLIPPSDNLFDSLRYLHNGAMSLPSKRCNDALLSNLSVDTSCDDNTTEYNKVPKSPVVIMSQWSKSTSSTSSSFFESAPPCKLKRLQQLTDQQQPQLKPNQNRGTKPQMEECINQLTSLSVQHQHRSANKSLVVHLSESIADATPNTDVSEKCHFPLIRKAKNSKSFTEVFSDSVSFNKRTGLPLQSSPVPAKHKNATSFDFDPSLVNPLDANGNGATSSSKTTRPTTLALKRRPSSKRGRTFSASAALGVGNSGSGISFSGTPLPPPSFSQLLINFEESMLNGRIAPAGVVEGFSVNLGASGSFFPTHIKLPVVAYFFRLADDGNTPSPYLGHVDLTQLTNKRGYRIPNKGSIQLTLFNPSQSVLKMFVIQYNLEDMPANCQTFLRQRTVYMPVSRGEFVNSVSSHASDLLPCVFNYKKDLSNSESLPVFLRYLVHLRFHTTKSRNLYLHTDIRLIFARDNFEFDPRVATYQIRSFIEGPTNPRFSPKA</sequence>
<evidence type="ECO:0000259" key="3">
    <source>
        <dbReference type="SMART" id="SM01177"/>
    </source>
</evidence>
<evidence type="ECO:0000256" key="1">
    <source>
        <dbReference type="ARBA" id="ARBA00034497"/>
    </source>
</evidence>
<dbReference type="Pfam" id="PF13889">
    <property type="entry name" value="Chromosome_seg"/>
    <property type="match status" value="1"/>
</dbReference>
<accession>A0A564Z890</accession>
<evidence type="ECO:0000313" key="5">
    <source>
        <dbReference type="Proteomes" id="UP000321570"/>
    </source>
</evidence>
<gene>
    <name evidence="4" type="ORF">WMSIL1_LOCUS13599</name>
</gene>
<feature type="compositionally biased region" description="Basic residues" evidence="2">
    <location>
        <begin position="519"/>
        <end position="529"/>
    </location>
</feature>